<dbReference type="Gene3D" id="1.10.340.70">
    <property type="match status" value="1"/>
</dbReference>
<keyword evidence="4" id="KW-1185">Reference proteome</keyword>
<comment type="caution">
    <text evidence="3">The sequence shown here is derived from an EMBL/GenBank/DDBJ whole genome shotgun (WGS) entry which is preliminary data.</text>
</comment>
<dbReference type="OrthoDB" id="1741911at2759"/>
<accession>A0A7J0EGV4</accession>
<feature type="region of interest" description="Disordered" evidence="2">
    <location>
        <begin position="1"/>
        <end position="32"/>
    </location>
</feature>
<gene>
    <name evidence="3" type="ORF">Acr_04g0004520</name>
</gene>
<proteinExistence type="predicted"/>
<reference evidence="3 4" key="1">
    <citation type="submission" date="2019-07" db="EMBL/GenBank/DDBJ databases">
        <title>De Novo Assembly of kiwifruit Actinidia rufa.</title>
        <authorList>
            <person name="Sugita-Konishi S."/>
            <person name="Sato K."/>
            <person name="Mori E."/>
            <person name="Abe Y."/>
            <person name="Kisaki G."/>
            <person name="Hamano K."/>
            <person name="Suezawa K."/>
            <person name="Otani M."/>
            <person name="Fukuda T."/>
            <person name="Manabe T."/>
            <person name="Gomi K."/>
            <person name="Tabuchi M."/>
            <person name="Akimitsu K."/>
            <person name="Kataoka I."/>
        </authorList>
    </citation>
    <scope>NUCLEOTIDE SEQUENCE [LARGE SCALE GENOMIC DNA]</scope>
    <source>
        <strain evidence="4">cv. Fuchu</strain>
    </source>
</reference>
<dbReference type="EMBL" id="BJWL01000004">
    <property type="protein sequence ID" value="GFY85714.1"/>
    <property type="molecule type" value="Genomic_DNA"/>
</dbReference>
<dbReference type="PANTHER" id="PTHR48475">
    <property type="entry name" value="RIBONUCLEASE H"/>
    <property type="match status" value="1"/>
</dbReference>
<name>A0A7J0EGV4_9ERIC</name>
<protein>
    <recommendedName>
        <fullName evidence="5">Integrase zinc-binding domain-containing protein</fullName>
    </recommendedName>
</protein>
<evidence type="ECO:0008006" key="5">
    <source>
        <dbReference type="Google" id="ProtNLM"/>
    </source>
</evidence>
<evidence type="ECO:0000256" key="1">
    <source>
        <dbReference type="SAM" id="Coils"/>
    </source>
</evidence>
<keyword evidence="1" id="KW-0175">Coiled coil</keyword>
<dbReference type="Proteomes" id="UP000585474">
    <property type="component" value="Unassembled WGS sequence"/>
</dbReference>
<sequence length="550" mass="62723">MLPMAFGDDNCSDSRLTPRGTPSCPQDAWGHRGQTTRQCLEGSKSHLEAEAQRSEDLRDALNAKRNQVVDLREKLNSRRVASEVRTVMQVESSARPIALIQRGSNLKDQTPFSWEIKGMEPSEKFVPPRFTLYDGKSDPRSHVSHVKQTMALWNHMDALMCRVFPSSLGDLRLKWFDKLPASKRYWETYNEIEECSEKMAVVSYKLGPALGDRLWENLTLDPPIDFRDLMSRVEMFAQLEDDVKWQKRPKAKLVEGRALKAFLEQLVRDGYLKEFVDDEKNRAEAIEAKTNPRPDRGGNKVKEAVDMEDEDLPLGTIHMIGGPNDPSLETESGMRFLRIGGYDVKRILVDTGSSVEVVMKEVQMVEEDIEVLEDMGHDPEAKVIEELMAKSLISEFRAVKIKQIGKELNAHADVLAALPSMSEGEIGRIVAVNVISVPSIDVTQEHVLINTELRLSWMDVIVNYLRLDKLLNDKREAHKLKIKATRFWIFPYGDLYKRSYQGPYLLCVHPSLIEDVLYEIHEGMCGLHSGGRSLAHRALSQGYWWPYMQV</sequence>
<evidence type="ECO:0000313" key="4">
    <source>
        <dbReference type="Proteomes" id="UP000585474"/>
    </source>
</evidence>
<organism evidence="3 4">
    <name type="scientific">Actinidia rufa</name>
    <dbReference type="NCBI Taxonomy" id="165716"/>
    <lineage>
        <taxon>Eukaryota</taxon>
        <taxon>Viridiplantae</taxon>
        <taxon>Streptophyta</taxon>
        <taxon>Embryophyta</taxon>
        <taxon>Tracheophyta</taxon>
        <taxon>Spermatophyta</taxon>
        <taxon>Magnoliopsida</taxon>
        <taxon>eudicotyledons</taxon>
        <taxon>Gunneridae</taxon>
        <taxon>Pentapetalae</taxon>
        <taxon>asterids</taxon>
        <taxon>Ericales</taxon>
        <taxon>Actinidiaceae</taxon>
        <taxon>Actinidia</taxon>
    </lineage>
</organism>
<feature type="coiled-coil region" evidence="1">
    <location>
        <begin position="44"/>
        <end position="74"/>
    </location>
</feature>
<dbReference type="PANTHER" id="PTHR48475:SF2">
    <property type="entry name" value="RIBONUCLEASE H"/>
    <property type="match status" value="1"/>
</dbReference>
<dbReference type="AlphaFoldDB" id="A0A7J0EGV4"/>
<evidence type="ECO:0000256" key="2">
    <source>
        <dbReference type="SAM" id="MobiDB-lite"/>
    </source>
</evidence>
<evidence type="ECO:0000313" key="3">
    <source>
        <dbReference type="EMBL" id="GFY85714.1"/>
    </source>
</evidence>